<dbReference type="EMBL" id="NBXA01000034">
    <property type="protein sequence ID" value="RFA06942.1"/>
    <property type="molecule type" value="Genomic_DNA"/>
</dbReference>
<name>A0A3E0VAQ5_9MICO</name>
<dbReference type="Pfam" id="PF03780">
    <property type="entry name" value="Asp23"/>
    <property type="match status" value="1"/>
</dbReference>
<dbReference type="PANTHER" id="PTHR34297">
    <property type="entry name" value="HYPOTHETICAL CYTOSOLIC PROTEIN-RELATED"/>
    <property type="match status" value="1"/>
</dbReference>
<evidence type="ECO:0000256" key="1">
    <source>
        <dbReference type="ARBA" id="ARBA00005721"/>
    </source>
</evidence>
<sequence>MANTTTPATPVAPATVGSVARSNTMPIAETAIGKTTINDSVVAKVAGIAAREVSGVHALGGGAARVIGSIRNAVNNTDLSQGISVEVGETQVAVDVIIVAEYPVALQDVANDVRSSIIDAIENLVGLQVTEVNVTVDDVFIPSADDNASEAEARVQ</sequence>
<gene>
    <name evidence="2" type="ORF">B7R21_17665</name>
</gene>
<dbReference type="PANTHER" id="PTHR34297:SF3">
    <property type="entry name" value="ALKALINE SHOCK PROTEIN 23"/>
    <property type="match status" value="1"/>
</dbReference>
<evidence type="ECO:0000313" key="3">
    <source>
        <dbReference type="Proteomes" id="UP000256709"/>
    </source>
</evidence>
<accession>A0A3E0VAQ5</accession>
<dbReference type="OrthoDB" id="9808942at2"/>
<comment type="caution">
    <text evidence="2">The sequence shown here is derived from an EMBL/GenBank/DDBJ whole genome shotgun (WGS) entry which is preliminary data.</text>
</comment>
<organism evidence="2 3">
    <name type="scientific">Subtercola boreus</name>
    <dbReference type="NCBI Taxonomy" id="120213"/>
    <lineage>
        <taxon>Bacteria</taxon>
        <taxon>Bacillati</taxon>
        <taxon>Actinomycetota</taxon>
        <taxon>Actinomycetes</taxon>
        <taxon>Micrococcales</taxon>
        <taxon>Microbacteriaceae</taxon>
        <taxon>Subtercola</taxon>
    </lineage>
</organism>
<dbReference type="Proteomes" id="UP000256709">
    <property type="component" value="Unassembled WGS sequence"/>
</dbReference>
<reference evidence="2 3" key="1">
    <citation type="submission" date="2017-04" db="EMBL/GenBank/DDBJ databases">
        <title>Comparative genome analysis of Subtercola boreus.</title>
        <authorList>
            <person name="Cho Y.-J."/>
            <person name="Cho A."/>
            <person name="Kim O.-S."/>
            <person name="Lee J.-I."/>
        </authorList>
    </citation>
    <scope>NUCLEOTIDE SEQUENCE [LARGE SCALE GENOMIC DNA]</scope>
    <source>
        <strain evidence="2 3">P27444</strain>
    </source>
</reference>
<proteinExistence type="inferred from homology"/>
<evidence type="ECO:0000313" key="2">
    <source>
        <dbReference type="EMBL" id="RFA06942.1"/>
    </source>
</evidence>
<dbReference type="AlphaFoldDB" id="A0A3E0VAQ5"/>
<protein>
    <submittedName>
        <fullName evidence="2">Alkaline-shock protein</fullName>
    </submittedName>
</protein>
<dbReference type="InterPro" id="IPR005531">
    <property type="entry name" value="Asp23"/>
</dbReference>
<comment type="similarity">
    <text evidence="1">Belongs to the asp23 family.</text>
</comment>